<comment type="caution">
    <text evidence="2">The sequence shown here is derived from an EMBL/GenBank/DDBJ whole genome shotgun (WGS) entry which is preliminary data.</text>
</comment>
<name>A0A9X1UES7_9BURK</name>
<dbReference type="EMBL" id="JAKLJA010000006">
    <property type="protein sequence ID" value="MCG5073929.1"/>
    <property type="molecule type" value="Genomic_DNA"/>
</dbReference>
<protein>
    <submittedName>
        <fullName evidence="2">DUF3613 domain-containing protein</fullName>
    </submittedName>
</protein>
<accession>A0A9X1UES7</accession>
<evidence type="ECO:0000256" key="1">
    <source>
        <dbReference type="SAM" id="MobiDB-lite"/>
    </source>
</evidence>
<dbReference type="Pfam" id="PF12266">
    <property type="entry name" value="DUF3613"/>
    <property type="match status" value="1"/>
</dbReference>
<reference evidence="2" key="1">
    <citation type="submission" date="2022-01" db="EMBL/GenBank/DDBJ databases">
        <title>Genome sequence and assembly of Parabukholderia sp. RG36.</title>
        <authorList>
            <person name="Chhetri G."/>
        </authorList>
    </citation>
    <scope>NUCLEOTIDE SEQUENCE</scope>
    <source>
        <strain evidence="2">RG36</strain>
    </source>
</reference>
<evidence type="ECO:0000313" key="3">
    <source>
        <dbReference type="Proteomes" id="UP001139308"/>
    </source>
</evidence>
<dbReference type="Proteomes" id="UP001139308">
    <property type="component" value="Unassembled WGS sequence"/>
</dbReference>
<gene>
    <name evidence="2" type="ORF">L5014_11255</name>
</gene>
<dbReference type="RefSeq" id="WP_238463690.1">
    <property type="nucleotide sequence ID" value="NZ_JAKLJA010000006.1"/>
</dbReference>
<dbReference type="InterPro" id="IPR022053">
    <property type="entry name" value="DUF3613"/>
</dbReference>
<feature type="region of interest" description="Disordered" evidence="1">
    <location>
        <begin position="120"/>
        <end position="142"/>
    </location>
</feature>
<dbReference type="AlphaFoldDB" id="A0A9X1UES7"/>
<organism evidence="2 3">
    <name type="scientific">Paraburkholderia tagetis</name>
    <dbReference type="NCBI Taxonomy" id="2913261"/>
    <lineage>
        <taxon>Bacteria</taxon>
        <taxon>Pseudomonadati</taxon>
        <taxon>Pseudomonadota</taxon>
        <taxon>Betaproteobacteria</taxon>
        <taxon>Burkholderiales</taxon>
        <taxon>Burkholderiaceae</taxon>
        <taxon>Paraburkholderia</taxon>
    </lineage>
</organism>
<proteinExistence type="predicted"/>
<sequence length="142" mass="14487">MKASQLQDARSAARRVASAAFRGRRHRAATAAIAAIAARAALVMAFAAPAVHAQSVDAQASGERVRNSEIGHSTRAWLDLQRSNAQAAPALPMLGAEAGYAYRRYMKSFDTNIPASFGSTIQTGNGQGGGAGTAAPGGGGAY</sequence>
<evidence type="ECO:0000313" key="2">
    <source>
        <dbReference type="EMBL" id="MCG5073929.1"/>
    </source>
</evidence>
<keyword evidence="3" id="KW-1185">Reference proteome</keyword>
<feature type="compositionally biased region" description="Gly residues" evidence="1">
    <location>
        <begin position="125"/>
        <end position="142"/>
    </location>
</feature>